<dbReference type="PROSITE" id="PS50020">
    <property type="entry name" value="WW_DOMAIN_2"/>
    <property type="match status" value="1"/>
</dbReference>
<dbReference type="Pfam" id="PF00397">
    <property type="entry name" value="WW"/>
    <property type="match status" value="1"/>
</dbReference>
<dbReference type="GO" id="GO:0045944">
    <property type="term" value="P:positive regulation of transcription by RNA polymerase II"/>
    <property type="evidence" value="ECO:0007669"/>
    <property type="project" value="TreeGrafter"/>
</dbReference>
<dbReference type="Gene3D" id="2.20.70.10">
    <property type="match status" value="1"/>
</dbReference>
<name>A0A5C6PAW1_9TELE</name>
<keyword evidence="8" id="KW-0805">Transcription regulation</keyword>
<evidence type="ECO:0000256" key="3">
    <source>
        <dbReference type="ARBA" id="ARBA00004496"/>
    </source>
</evidence>
<dbReference type="SUPFAM" id="SSF51045">
    <property type="entry name" value="WW domain"/>
    <property type="match status" value="1"/>
</dbReference>
<feature type="domain" description="WW" evidence="14">
    <location>
        <begin position="123"/>
        <end position="156"/>
    </location>
</feature>
<evidence type="ECO:0000256" key="13">
    <source>
        <dbReference type="SAM" id="MobiDB-lite"/>
    </source>
</evidence>
<dbReference type="FunFam" id="2.20.70.10:FF:000012">
    <property type="entry name" value="transcriptional coactivator YAP1 isoform X2"/>
    <property type="match status" value="1"/>
</dbReference>
<dbReference type="InterPro" id="IPR001202">
    <property type="entry name" value="WW_dom"/>
</dbReference>
<feature type="region of interest" description="Disordered" evidence="13">
    <location>
        <begin position="236"/>
        <end position="308"/>
    </location>
</feature>
<keyword evidence="5" id="KW-0963">Cytoplasm</keyword>
<evidence type="ECO:0000256" key="5">
    <source>
        <dbReference type="ARBA" id="ARBA00022490"/>
    </source>
</evidence>
<evidence type="ECO:0000256" key="11">
    <source>
        <dbReference type="ARBA" id="ARBA00023242"/>
    </source>
</evidence>
<dbReference type="InterPro" id="IPR036020">
    <property type="entry name" value="WW_dom_sf"/>
</dbReference>
<evidence type="ECO:0000256" key="6">
    <source>
        <dbReference type="ARBA" id="ARBA00022491"/>
    </source>
</evidence>
<evidence type="ECO:0000256" key="2">
    <source>
        <dbReference type="ARBA" id="ARBA00004435"/>
    </source>
</evidence>
<proteinExistence type="inferred from homology"/>
<protein>
    <submittedName>
        <fullName evidence="15">Transcriptional coactivator YAP1</fullName>
    </submittedName>
</protein>
<dbReference type="SMART" id="SM00456">
    <property type="entry name" value="WW"/>
    <property type="match status" value="1"/>
</dbReference>
<evidence type="ECO:0000256" key="7">
    <source>
        <dbReference type="ARBA" id="ARBA00022949"/>
    </source>
</evidence>
<dbReference type="Proteomes" id="UP000324091">
    <property type="component" value="Chromosome 12"/>
</dbReference>
<organism evidence="15 16">
    <name type="scientific">Takifugu flavidus</name>
    <name type="common">sansaifugu</name>
    <dbReference type="NCBI Taxonomy" id="433684"/>
    <lineage>
        <taxon>Eukaryota</taxon>
        <taxon>Metazoa</taxon>
        <taxon>Chordata</taxon>
        <taxon>Craniata</taxon>
        <taxon>Vertebrata</taxon>
        <taxon>Euteleostomi</taxon>
        <taxon>Actinopterygii</taxon>
        <taxon>Neopterygii</taxon>
        <taxon>Teleostei</taxon>
        <taxon>Neoteleostei</taxon>
        <taxon>Acanthomorphata</taxon>
        <taxon>Eupercaria</taxon>
        <taxon>Tetraodontiformes</taxon>
        <taxon>Tetradontoidea</taxon>
        <taxon>Tetraodontidae</taxon>
        <taxon>Takifugu</taxon>
    </lineage>
</organism>
<dbReference type="EMBL" id="RHFK02000004">
    <property type="protein sequence ID" value="TWW76892.1"/>
    <property type="molecule type" value="Genomic_DNA"/>
</dbReference>
<keyword evidence="7" id="KW-0965">Cell junction</keyword>
<dbReference type="InterPro" id="IPR053819">
    <property type="entry name" value="TEADIR3_omega_loop"/>
</dbReference>
<keyword evidence="16" id="KW-1185">Reference proteome</keyword>
<keyword evidence="9" id="KW-0010">Activator</keyword>
<dbReference type="InterPro" id="IPR051583">
    <property type="entry name" value="YAP1"/>
</dbReference>
<dbReference type="GO" id="GO:0005737">
    <property type="term" value="C:cytoplasm"/>
    <property type="evidence" value="ECO:0007669"/>
    <property type="project" value="UniProtKB-SubCell"/>
</dbReference>
<dbReference type="PROSITE" id="PS01159">
    <property type="entry name" value="WW_DOMAIN_1"/>
    <property type="match status" value="1"/>
</dbReference>
<dbReference type="GO" id="GO:0005634">
    <property type="term" value="C:nucleus"/>
    <property type="evidence" value="ECO:0007669"/>
    <property type="project" value="UniProtKB-SubCell"/>
</dbReference>
<evidence type="ECO:0000259" key="14">
    <source>
        <dbReference type="PROSITE" id="PS50020"/>
    </source>
</evidence>
<evidence type="ECO:0000313" key="15">
    <source>
        <dbReference type="EMBL" id="TWW76892.1"/>
    </source>
</evidence>
<dbReference type="PANTHER" id="PTHR17616:SF9">
    <property type="entry name" value="TRANSCRIPTIONAL COACTIVATOR YAP1"/>
    <property type="match status" value="1"/>
</dbReference>
<evidence type="ECO:0000256" key="9">
    <source>
        <dbReference type="ARBA" id="ARBA00023159"/>
    </source>
</evidence>
<keyword evidence="11" id="KW-0539">Nucleus</keyword>
<feature type="compositionally biased region" description="Polar residues" evidence="13">
    <location>
        <begin position="239"/>
        <end position="278"/>
    </location>
</feature>
<keyword evidence="6" id="KW-0678">Repressor</keyword>
<feature type="compositionally biased region" description="Polar residues" evidence="13">
    <location>
        <begin position="183"/>
        <end position="194"/>
    </location>
</feature>
<comment type="similarity">
    <text evidence="12">Belongs to the YAP1 family.</text>
</comment>
<dbReference type="PANTHER" id="PTHR17616">
    <property type="entry name" value="YES-ASSOCIATED PROTEIN YAP1 FAMILY MEMBER"/>
    <property type="match status" value="1"/>
</dbReference>
<feature type="region of interest" description="Disordered" evidence="13">
    <location>
        <begin position="183"/>
        <end position="214"/>
    </location>
</feature>
<reference evidence="15 16" key="1">
    <citation type="submission" date="2019-04" db="EMBL/GenBank/DDBJ databases">
        <title>Chromosome genome assembly for Takifugu flavidus.</title>
        <authorList>
            <person name="Xiao S."/>
        </authorList>
    </citation>
    <scope>NUCLEOTIDE SEQUENCE [LARGE SCALE GENOMIC DNA]</scope>
    <source>
        <strain evidence="15">HTHZ2018</strain>
        <tissue evidence="15">Muscle</tissue>
    </source>
</reference>
<evidence type="ECO:0000256" key="12">
    <source>
        <dbReference type="ARBA" id="ARBA00038057"/>
    </source>
</evidence>
<keyword evidence="4" id="KW-0796">Tight junction</keyword>
<comment type="caution">
    <text evidence="15">The sequence shown here is derived from an EMBL/GenBank/DDBJ whole genome shotgun (WGS) entry which is preliminary data.</text>
</comment>
<dbReference type="AlphaFoldDB" id="A0A5C6PAW1"/>
<sequence>MDPSQHNPPAGHQIVHVRGDSETDLEALFNAVMNPKSSVPPSVPMRMRKLPDSFFKPPEPKSHSRQASTDAGSGGTLTPHHVRAHSSPASLQLGAVSGGSLPGLPPTSPQHLRQSSYEIPDDVPLPPGWEMAKTASGQRYFLNHIEQTTTWQDPRKALLQMNQAAPANSVPVQQQNLMNPASAMNQQRITQSAPVKQGGPLPPNTHSQMRLQQMEKERLRLKQQELLRQRPQELALRNQLPTSMEQDGSTNPVSSPMAQDARTMTANSSDPFLNSGTYHSRDESTDSGLSMSSYSVPRTPDDFLNSVDEMDTGDPLPTSMATQPSRFPDYLDAIPGTDVDLGTLESESMAVEGEELMPSLQEALSSDILNDMESMLAATKIDKESFLTWL</sequence>
<comment type="subcellular location">
    <subcellularLocation>
        <location evidence="2">Cell junction</location>
        <location evidence="2">Tight junction</location>
    </subcellularLocation>
    <subcellularLocation>
        <location evidence="3">Cytoplasm</location>
    </subcellularLocation>
    <subcellularLocation>
        <location evidence="1">Nucleus</location>
    </subcellularLocation>
</comment>
<gene>
    <name evidence="15" type="ORF">D4764_12G0002820</name>
</gene>
<feature type="compositionally biased region" description="Polar residues" evidence="13">
    <location>
        <begin position="286"/>
        <end position="296"/>
    </location>
</feature>
<dbReference type="Pfam" id="PF15238">
    <property type="entry name" value="TEADIR3"/>
    <property type="match status" value="1"/>
</dbReference>
<dbReference type="GO" id="GO:0003713">
    <property type="term" value="F:transcription coactivator activity"/>
    <property type="evidence" value="ECO:0007669"/>
    <property type="project" value="TreeGrafter"/>
</dbReference>
<evidence type="ECO:0000256" key="8">
    <source>
        <dbReference type="ARBA" id="ARBA00023015"/>
    </source>
</evidence>
<dbReference type="CDD" id="cd00201">
    <property type="entry name" value="WW"/>
    <property type="match status" value="1"/>
</dbReference>
<dbReference type="GO" id="GO:0005923">
    <property type="term" value="C:bicellular tight junction"/>
    <property type="evidence" value="ECO:0007669"/>
    <property type="project" value="UniProtKB-SubCell"/>
</dbReference>
<feature type="region of interest" description="Disordered" evidence="13">
    <location>
        <begin position="1"/>
        <end position="125"/>
    </location>
</feature>
<dbReference type="GO" id="GO:0035329">
    <property type="term" value="P:hippo signaling"/>
    <property type="evidence" value="ECO:0007669"/>
    <property type="project" value="TreeGrafter"/>
</dbReference>
<dbReference type="Gene3D" id="6.20.430.10">
    <property type="match status" value="1"/>
</dbReference>
<keyword evidence="10" id="KW-0804">Transcription</keyword>
<evidence type="ECO:0000256" key="4">
    <source>
        <dbReference type="ARBA" id="ARBA00022427"/>
    </source>
</evidence>
<evidence type="ECO:0000256" key="10">
    <source>
        <dbReference type="ARBA" id="ARBA00023163"/>
    </source>
</evidence>
<accession>A0A5C6PAW1</accession>
<evidence type="ECO:0000313" key="16">
    <source>
        <dbReference type="Proteomes" id="UP000324091"/>
    </source>
</evidence>
<evidence type="ECO:0000256" key="1">
    <source>
        <dbReference type="ARBA" id="ARBA00004123"/>
    </source>
</evidence>